<keyword evidence="6" id="KW-0670">Pyruvate</keyword>
<comment type="caution">
    <text evidence="6">The sequence shown here is derived from an EMBL/GenBank/DDBJ whole genome shotgun (WGS) entry which is preliminary data.</text>
</comment>
<organism evidence="6">
    <name type="scientific">Ignisphaera aggregans</name>
    <dbReference type="NCBI Taxonomy" id="334771"/>
    <lineage>
        <taxon>Archaea</taxon>
        <taxon>Thermoproteota</taxon>
        <taxon>Thermoprotei</taxon>
        <taxon>Desulfurococcales</taxon>
        <taxon>Desulfurococcaceae</taxon>
        <taxon>Ignisphaera</taxon>
    </lineage>
</organism>
<dbReference type="Gene3D" id="3.40.50.970">
    <property type="match status" value="2"/>
</dbReference>
<feature type="domain" description="Thiamine pyrophosphate enzyme TPP-binding" evidence="5">
    <location>
        <begin position="53"/>
        <end position="222"/>
    </location>
</feature>
<dbReference type="PANTHER" id="PTHR42897">
    <property type="entry name" value="PYRUVATE SYNTHASE SUBUNIT PORB"/>
    <property type="match status" value="1"/>
</dbReference>
<protein>
    <recommendedName>
        <fullName evidence="2">2-oxoacid oxidoreductase (ferredoxin)</fullName>
        <ecNumber evidence="2">1.2.7.11</ecNumber>
    </recommendedName>
</protein>
<proteinExistence type="predicted"/>
<dbReference type="CDD" id="cd03376">
    <property type="entry name" value="TPP_PFOR_porB_like"/>
    <property type="match status" value="1"/>
</dbReference>
<dbReference type="AlphaFoldDB" id="A0A7J3QDZ4"/>
<comment type="subunit">
    <text evidence="1">Heterodimer composed of an alpha and a beta subunit.</text>
</comment>
<dbReference type="Pfam" id="PF02775">
    <property type="entry name" value="TPP_enzyme_C"/>
    <property type="match status" value="1"/>
</dbReference>
<sequence>MSSRTIYYKSVFDVSKEELLAPGHGLCGGCTAGTIAKLLLKVAGPNTIIVNPTGCLEVSTTTFPYTSWRVPYIHVAFENAAAVASGIEAAIKVLQRKNVIDPNKRINIIAIGGDGGTADIGFQALSGMLERGHKVMYVLYDNEAYMNTGIQRSGTTPLLAWTTTTPVGKVLKGKIQIKKPIAEIVAAHKVPYVATANPAHFLDMMNKFRRGLEVEGPSFIHVIQPCTTGWRFDPRIGIKLARLATETAMWINWELDHGEFRVTVTVPKRKHVKHYIRAQGRFNHLTDDDIEIIQKYVDKEVERINKLVGKEVIGPVVE</sequence>
<evidence type="ECO:0000256" key="2">
    <source>
        <dbReference type="ARBA" id="ARBA00012691"/>
    </source>
</evidence>
<dbReference type="GO" id="GO:0030976">
    <property type="term" value="F:thiamine pyrophosphate binding"/>
    <property type="evidence" value="ECO:0007669"/>
    <property type="project" value="InterPro"/>
</dbReference>
<dbReference type="InterPro" id="IPR051479">
    <property type="entry name" value="PorB-like"/>
</dbReference>
<dbReference type="EC" id="1.2.7.11" evidence="2"/>
<dbReference type="EMBL" id="DTET01000111">
    <property type="protein sequence ID" value="HGV66609.1"/>
    <property type="molecule type" value="Genomic_DNA"/>
</dbReference>
<dbReference type="PANTHER" id="PTHR42897:SF2">
    <property type="entry name" value="PYRUVATE SYNTHASE SUBUNIT PORB"/>
    <property type="match status" value="1"/>
</dbReference>
<gene>
    <name evidence="6" type="ORF">ENV02_02180</name>
</gene>
<dbReference type="GO" id="GO:0019164">
    <property type="term" value="F:pyruvate synthase activity"/>
    <property type="evidence" value="ECO:0007669"/>
    <property type="project" value="UniProtKB-ARBA"/>
</dbReference>
<reference evidence="6" key="1">
    <citation type="journal article" date="2020" name="mSystems">
        <title>Genome- and Community-Level Interaction Insights into Carbon Utilization and Element Cycling Functions of Hydrothermarchaeota in Hydrothermal Sediment.</title>
        <authorList>
            <person name="Zhou Z."/>
            <person name="Liu Y."/>
            <person name="Xu W."/>
            <person name="Pan J."/>
            <person name="Luo Z.H."/>
            <person name="Li M."/>
        </authorList>
    </citation>
    <scope>NUCLEOTIDE SEQUENCE [LARGE SCALE GENOMIC DNA]</scope>
    <source>
        <strain evidence="6">SpSt-721</strain>
    </source>
</reference>
<dbReference type="SUPFAM" id="SSF52518">
    <property type="entry name" value="Thiamin diphosphate-binding fold (THDP-binding)"/>
    <property type="match status" value="1"/>
</dbReference>
<dbReference type="GO" id="GO:0018491">
    <property type="term" value="F:2-oxobutyrate synthase activity"/>
    <property type="evidence" value="ECO:0007669"/>
    <property type="project" value="UniProtKB-ARBA"/>
</dbReference>
<dbReference type="InterPro" id="IPR029061">
    <property type="entry name" value="THDP-binding"/>
</dbReference>
<evidence type="ECO:0000259" key="5">
    <source>
        <dbReference type="Pfam" id="PF02775"/>
    </source>
</evidence>
<evidence type="ECO:0000256" key="3">
    <source>
        <dbReference type="ARBA" id="ARBA00023002"/>
    </source>
</evidence>
<comment type="catalytic activity">
    <reaction evidence="4">
        <text>a 2-oxocarboxylate + 2 oxidized [2Fe-2S]-[ferredoxin] + CoA = an acyl-CoA + 2 reduced [2Fe-2S]-[ferredoxin] + CO2 + H(+)</text>
        <dbReference type="Rhea" id="RHEA:42316"/>
        <dbReference type="Rhea" id="RHEA-COMP:10000"/>
        <dbReference type="Rhea" id="RHEA-COMP:10001"/>
        <dbReference type="ChEBI" id="CHEBI:15378"/>
        <dbReference type="ChEBI" id="CHEBI:16526"/>
        <dbReference type="ChEBI" id="CHEBI:33737"/>
        <dbReference type="ChEBI" id="CHEBI:33738"/>
        <dbReference type="ChEBI" id="CHEBI:35179"/>
        <dbReference type="ChEBI" id="CHEBI:57287"/>
        <dbReference type="ChEBI" id="CHEBI:58342"/>
        <dbReference type="EC" id="1.2.7.11"/>
    </reaction>
</comment>
<accession>A0A7J3QDZ4</accession>
<keyword evidence="3" id="KW-0560">Oxidoreductase</keyword>
<evidence type="ECO:0000256" key="1">
    <source>
        <dbReference type="ARBA" id="ARBA00011631"/>
    </source>
</evidence>
<evidence type="ECO:0000256" key="4">
    <source>
        <dbReference type="ARBA" id="ARBA00048893"/>
    </source>
</evidence>
<evidence type="ECO:0000313" key="6">
    <source>
        <dbReference type="EMBL" id="HGV66609.1"/>
    </source>
</evidence>
<dbReference type="InterPro" id="IPR011766">
    <property type="entry name" value="TPP_enzyme_TPP-bd"/>
</dbReference>
<name>A0A7J3QDZ4_9CREN</name>